<reference evidence="1 2" key="3">
    <citation type="journal article" date="2004" name="Nature">
        <title>Finishing the euchromatic sequence of the human genome.</title>
        <authorList>
            <consortium name="International Human Genome Sequencing Consortium"/>
        </authorList>
    </citation>
    <scope>NUCLEOTIDE SEQUENCE [LARGE SCALE GENOMIC DNA]</scope>
</reference>
<dbReference type="ExpressionAtlas" id="Q5TIA5">
    <property type="expression patterns" value="baseline and differential"/>
</dbReference>
<sequence length="74" mass="8103">MLCYVTRPDAVLMEVEVEAKANGEDCLNQAYLFLAHQGGPLGRPPLVFPRAGSGTQCPPGPDQVWRLQPEHCQV</sequence>
<dbReference type="AlphaFoldDB" id="Q5TIA5"/>
<dbReference type="DisGeNET" id="29116"/>
<organism evidence="1 2">
    <name type="scientific">Homo sapiens</name>
    <name type="common">Human</name>
    <dbReference type="NCBI Taxonomy" id="9606"/>
    <lineage>
        <taxon>Eukaryota</taxon>
        <taxon>Metazoa</taxon>
        <taxon>Chordata</taxon>
        <taxon>Craniata</taxon>
        <taxon>Vertebrata</taxon>
        <taxon>Euteleostomi</taxon>
        <taxon>Mammalia</taxon>
        <taxon>Eutheria</taxon>
        <taxon>Euarchontoglires</taxon>
        <taxon>Primates</taxon>
        <taxon>Haplorrhini</taxon>
        <taxon>Catarrhini</taxon>
        <taxon>Hominidae</taxon>
        <taxon>Homo</taxon>
    </lineage>
</organism>
<dbReference type="HOGENOM" id="CLU_1053613_0_0_1"/>
<dbReference type="DNASU" id="29116"/>
<evidence type="ECO:0000313" key="1">
    <source>
        <dbReference type="Ensembl" id="ENSP00000008686.6"/>
    </source>
</evidence>
<evidence type="ECO:0000313" key="2">
    <source>
        <dbReference type="Proteomes" id="UP000005640"/>
    </source>
</evidence>
<gene>
    <name evidence="1" type="primary">MYLIP</name>
</gene>
<dbReference type="ChiTaRS" id="MYLIP">
    <property type="organism name" value="human"/>
</dbReference>
<dbReference type="EMBL" id="AL021407">
    <property type="status" value="NOT_ANNOTATED_CDS"/>
    <property type="molecule type" value="Genomic_DNA"/>
</dbReference>
<dbReference type="ProteomicsDB" id="65188"/>
<proteinExistence type="predicted"/>
<dbReference type="BioGRID-ORCS" id="29116">
    <property type="hits" value="60 hits in 1206 CRISPR screens"/>
</dbReference>
<dbReference type="Ensembl" id="ENST00000349606.5">
    <property type="protein sequence ID" value="ENSP00000008686.6"/>
    <property type="gene ID" value="ENSG00000007944.16"/>
</dbReference>
<dbReference type="OpenTargets" id="ENSG00000007944"/>
<reference evidence="1 2" key="1">
    <citation type="journal article" date="2001" name="Nature">
        <title>Initial sequencing and analysis of the human genome.</title>
        <authorList>
            <consortium name="International Human Genome Sequencing Consortium"/>
            <person name="Lander E.S."/>
            <person name="Linton L.M."/>
            <person name="Birren B."/>
            <person name="Nusbaum C."/>
            <person name="Zody M.C."/>
            <person name="Baldwin J."/>
            <person name="Devon K."/>
            <person name="Dewar K."/>
            <person name="Doyle M."/>
            <person name="FitzHugh W."/>
            <person name="Funke R."/>
            <person name="Gage D."/>
            <person name="Harris K."/>
            <person name="Heaford A."/>
            <person name="Howland J."/>
            <person name="Kann L."/>
            <person name="Lehoczky J."/>
            <person name="LeVine R."/>
            <person name="McEwan P."/>
            <person name="McKernan K."/>
            <person name="Meldrim J."/>
            <person name="Mesirov J.P."/>
            <person name="Miranda C."/>
            <person name="Morris W."/>
            <person name="Naylor J."/>
            <person name="Raymond C."/>
            <person name="Rosetti M."/>
            <person name="Santos R."/>
            <person name="Sheridan A."/>
            <person name="Sougnez C."/>
            <person name="Stange-Thomann N."/>
            <person name="Stojanovic N."/>
            <person name="Subramanian A."/>
            <person name="Wyman D."/>
            <person name="Rogers J."/>
            <person name="Sulston J."/>
            <person name="Ainscough R."/>
            <person name="Beck S."/>
            <person name="Bentley D."/>
            <person name="Burton J."/>
            <person name="Clee C."/>
            <person name="Carter N."/>
            <person name="Coulson A."/>
            <person name="Deadman R."/>
            <person name="Deloukas P."/>
            <person name="Dunham A."/>
            <person name="Dunham I."/>
            <person name="Durbin R."/>
            <person name="French L."/>
            <person name="Grafham D."/>
            <person name="Gregory S."/>
            <person name="Hubbard T."/>
            <person name="Humphray S."/>
            <person name="Hunt A."/>
            <person name="Jones M."/>
            <person name="Lloyd C."/>
            <person name="McMurray A."/>
            <person name="Matthews L."/>
            <person name="Mercer S."/>
            <person name="Milne S."/>
            <person name="Mullikin J.C."/>
            <person name="Mungall A."/>
            <person name="Plumb R."/>
            <person name="Ross M."/>
            <person name="Shownkeen R."/>
            <person name="Sims S."/>
            <person name="Waterston R.H."/>
            <person name="Wilson R.K."/>
            <person name="Hillier L.W."/>
            <person name="McPherson J.D."/>
            <person name="Marra M.A."/>
            <person name="Mardis E.R."/>
            <person name="Fulton L.A."/>
            <person name="Chinwalla A.T."/>
            <person name="Pepin K.H."/>
            <person name="Gish W.R."/>
            <person name="Chissoe S.L."/>
            <person name="Wendl M.C."/>
            <person name="Delehaunty K.D."/>
            <person name="Miner T.L."/>
            <person name="Delehaunty A."/>
            <person name="Kramer J.B."/>
            <person name="Cook L.L."/>
            <person name="Fulton R.S."/>
            <person name="Johnson D.L."/>
            <person name="Minx P.J."/>
            <person name="Clifton S.W."/>
            <person name="Hawkins T."/>
            <person name="Branscomb E."/>
            <person name="Predki P."/>
            <person name="Richardson P."/>
            <person name="Wenning S."/>
            <person name="Slezak T."/>
            <person name="Doggett N."/>
            <person name="Cheng J.F."/>
            <person name="Olsen A."/>
            <person name="Lucas S."/>
            <person name="Elkin C."/>
            <person name="Uberbacher E."/>
            <person name="Frazier M."/>
            <person name="Gibbs R.A."/>
            <person name="Muzny D.M."/>
            <person name="Scherer S.E."/>
            <person name="Bouck J.B."/>
            <person name="Sodergren E.J."/>
            <person name="Worley K.C."/>
            <person name="Rives C.M."/>
            <person name="Gorrell J.H."/>
            <person name="Metzker M.L."/>
            <person name="Naylor S.L."/>
            <person name="Kucherlapati R.S."/>
            <person name="Nelson D.L."/>
            <person name="Weinstock G.M."/>
            <person name="Sakaki Y."/>
            <person name="Fujiyama A."/>
            <person name="Hattori M."/>
            <person name="Yada T."/>
            <person name="Toyoda A."/>
            <person name="Itoh T."/>
            <person name="Kawagoe C."/>
            <person name="Watanabe H."/>
            <person name="Totoki Y."/>
            <person name="Taylor T."/>
            <person name="Weissenbach J."/>
            <person name="Heilig R."/>
            <person name="Saurin W."/>
            <person name="Artiguenave F."/>
            <person name="Brottier P."/>
            <person name="Bruls T."/>
            <person name="Pelletier E."/>
            <person name="Robert C."/>
            <person name="Wincker P."/>
            <person name="Smith D.R."/>
            <person name="Doucette-Stamm L."/>
            <person name="Rubenfield M."/>
            <person name="Weinstock K."/>
            <person name="Lee H.M."/>
            <person name="Dubois J."/>
            <person name="Rosenthal A."/>
            <person name="Platzer M."/>
            <person name="Nyakatura G."/>
            <person name="Taudien S."/>
            <person name="Rump A."/>
            <person name="Yang H."/>
            <person name="Yu J."/>
            <person name="Wang J."/>
            <person name="Huang G."/>
            <person name="Gu J."/>
            <person name="Hood L."/>
            <person name="Rowen L."/>
            <person name="Madan A."/>
            <person name="Qin S."/>
            <person name="Davis R.W."/>
            <person name="Federspiel N.A."/>
            <person name="Abola A.P."/>
            <person name="Proctor M.J."/>
            <person name="Myers R.M."/>
            <person name="Schmutz J."/>
            <person name="Dickson M."/>
            <person name="Grimwood J."/>
            <person name="Cox D.R."/>
            <person name="Olson M.V."/>
            <person name="Kaul R."/>
            <person name="Raymond C."/>
            <person name="Shimizu N."/>
            <person name="Kawasaki K."/>
            <person name="Minoshima S."/>
            <person name="Evans G.A."/>
            <person name="Athanasiou M."/>
            <person name="Schultz R."/>
            <person name="Roe B.A."/>
            <person name="Chen F."/>
            <person name="Pan H."/>
            <person name="Ramser J."/>
            <person name="Lehrach H."/>
            <person name="Reinhardt R."/>
            <person name="McCombie W.R."/>
            <person name="de la Bastide M."/>
            <person name="Dedhia N."/>
            <person name="Blocker H."/>
            <person name="Hornischer K."/>
            <person name="Nordsiek G."/>
            <person name="Agarwala R."/>
            <person name="Aravind L."/>
            <person name="Bailey J.A."/>
            <person name="Bateman A."/>
            <person name="Batzoglou S."/>
            <person name="Birney E."/>
            <person name="Bork P."/>
            <person name="Brown D.G."/>
            <person name="Burge C.B."/>
            <person name="Cerutti L."/>
            <person name="Chen H.C."/>
            <person name="Church D."/>
            <person name="Clamp M."/>
            <person name="Copley R.R."/>
            <person name="Doerks T."/>
            <person name="Eddy S.R."/>
            <person name="Eichler E.E."/>
            <person name="Furey T.S."/>
            <person name="Galagan J."/>
            <person name="Gilbert J.G."/>
            <person name="Harmon C."/>
            <person name="Hayashizaki Y."/>
            <person name="Haussler D."/>
            <person name="Hermjakob H."/>
            <person name="Hokamp K."/>
            <person name="Jang W."/>
            <person name="Johnson L.S."/>
            <person name="Jones T.A."/>
            <person name="Kasif S."/>
            <person name="Kaspryzk A."/>
            <person name="Kennedy S."/>
            <person name="Kent W.J."/>
            <person name="Kitts P."/>
            <person name="Koonin E.V."/>
            <person name="Korf I."/>
            <person name="Kulp D."/>
            <person name="Lancet D."/>
            <person name="Lowe T.M."/>
            <person name="McLysaght A."/>
            <person name="Mikkelsen T."/>
            <person name="Moran J.V."/>
            <person name="Mulder N."/>
            <person name="Pollara V.J."/>
            <person name="Ponting C.P."/>
            <person name="Schuler G."/>
            <person name="Schultz J."/>
            <person name="Slater G."/>
            <person name="Smit A.F."/>
            <person name="Stupka E."/>
            <person name="Szustakowski J."/>
            <person name="Thierry-Mieg D."/>
            <person name="Thierry-Mieg J."/>
            <person name="Wagner L."/>
            <person name="Wallis J."/>
            <person name="Wheeler R."/>
            <person name="Williams A."/>
            <person name="Wolf Y.I."/>
            <person name="Wolfe K.H."/>
            <person name="Yang S.P."/>
            <person name="Yeh R.F."/>
            <person name="Collins F."/>
            <person name="Guyer M.S."/>
            <person name="Peterson J."/>
            <person name="Felsenfeld A."/>
            <person name="Wetterstrand K.A."/>
            <person name="Patrinos A."/>
            <person name="Morgan M.J."/>
            <person name="de Jong P."/>
            <person name="Catanese J.J."/>
            <person name="Osoegawa K."/>
            <person name="Shizuya H."/>
            <person name="Choi S."/>
            <person name="Chen Y.J."/>
        </authorList>
    </citation>
    <scope>NUCLEOTIDE SEQUENCE [LARGE SCALE GENOMIC DNA]</scope>
</reference>
<keyword evidence="2" id="KW-1185">Reference proteome</keyword>
<dbReference type="Proteomes" id="UP000005640">
    <property type="component" value="Chromosome 6"/>
</dbReference>
<dbReference type="Antibodypedia" id="25043">
    <property type="antibodies" value="226 antibodies from 28 providers"/>
</dbReference>
<reference evidence="1" key="4">
    <citation type="submission" date="2025-08" db="UniProtKB">
        <authorList>
            <consortium name="Ensembl"/>
        </authorList>
    </citation>
    <scope>IDENTIFICATION</scope>
</reference>
<dbReference type="HGNC" id="HGNC:21155">
    <property type="gene designation" value="MYLIP"/>
</dbReference>
<accession>A6NHZ0</accession>
<reference evidence="1 2" key="2">
    <citation type="journal article" date="2003" name="Nature">
        <title>The DNA sequence and analysis of human chromosome 6.</title>
        <authorList>
            <person name="Mungall A.J."/>
            <person name="Palmer S.A."/>
            <person name="Sims S.K."/>
            <person name="Edwards C.A."/>
            <person name="Ashurst J.L."/>
            <person name="Wilming L."/>
            <person name="Jones M.C."/>
            <person name="Horton R."/>
            <person name="Hunt S.E."/>
            <person name="Scott C.E."/>
            <person name="Gilbert J.G."/>
            <person name="Clamp M.E."/>
            <person name="Bethel G."/>
            <person name="Milne S."/>
            <person name="Ainscough R."/>
            <person name="Almeida J.P."/>
            <person name="Ambrose K.D."/>
            <person name="Andrews T.D."/>
            <person name="Ashwell R.I."/>
            <person name="Babbage A.K."/>
            <person name="Bagguley C.L."/>
            <person name="Bailey J."/>
            <person name="Banerjee R."/>
            <person name="Barker D.J."/>
            <person name="Barlow K.F."/>
            <person name="Bates K."/>
            <person name="Beare D.M."/>
            <person name="Beasley H."/>
            <person name="Beasley O."/>
            <person name="Bird C.P."/>
            <person name="Blakey S."/>
            <person name="Bray-Allen S."/>
            <person name="Brook J."/>
            <person name="Brown A.J."/>
            <person name="Brown J.Y."/>
            <person name="Burford D.C."/>
            <person name="Burrill W."/>
            <person name="Burton J."/>
            <person name="Carder C."/>
            <person name="Carter N.P."/>
            <person name="Chapman J.C."/>
            <person name="Clark S.Y."/>
            <person name="Clark G."/>
            <person name="Clee C.M."/>
            <person name="Clegg S."/>
            <person name="Cobley V."/>
            <person name="Collier R.E."/>
            <person name="Collins J.E."/>
            <person name="Colman L.K."/>
            <person name="Corby N.R."/>
            <person name="Coville G.J."/>
            <person name="Culley K.M."/>
            <person name="Dhami P."/>
            <person name="Davies J."/>
            <person name="Dunn M."/>
            <person name="Earthrowl M.E."/>
            <person name="Ellington A.E."/>
            <person name="Evans K.A."/>
            <person name="Faulkner L."/>
            <person name="Francis M.D."/>
            <person name="Frankish A."/>
            <person name="Frankland J."/>
            <person name="French L."/>
            <person name="Garner P."/>
            <person name="Garnett J."/>
            <person name="Ghori M.J."/>
            <person name="Gilby L.M."/>
            <person name="Gillson C.J."/>
            <person name="Glithero R.J."/>
            <person name="Grafham D.V."/>
            <person name="Grant M."/>
            <person name="Gribble S."/>
            <person name="Griffiths C."/>
            <person name="Griffiths M."/>
            <person name="Hall R."/>
            <person name="Halls K.S."/>
            <person name="Hammond S."/>
            <person name="Harley J.L."/>
            <person name="Hart E.A."/>
            <person name="Heath P.D."/>
            <person name="Heathcott R."/>
            <person name="Holmes S.J."/>
            <person name="Howden P.J."/>
            <person name="Howe K.L."/>
            <person name="Howell G.R."/>
            <person name="Huckle E."/>
            <person name="Humphray S.J."/>
            <person name="Humphries M.D."/>
            <person name="Hunt A.R."/>
            <person name="Johnson C.M."/>
            <person name="Joy A.A."/>
            <person name="Kay M."/>
            <person name="Keenan S.J."/>
            <person name="Kimberley A.M."/>
            <person name="King A."/>
            <person name="Laird G.K."/>
            <person name="Langford C."/>
            <person name="Lawlor S."/>
            <person name="Leongamornlert D.A."/>
            <person name="Leversha M."/>
            <person name="Lloyd C.R."/>
            <person name="Lloyd D.M."/>
            <person name="Loveland J.E."/>
            <person name="Lovell J."/>
            <person name="Martin S."/>
            <person name="Mashreghi-Mohammadi M."/>
            <person name="Maslen G.L."/>
            <person name="Matthews L."/>
            <person name="McCann O.T."/>
            <person name="McLaren S.J."/>
            <person name="McLay K."/>
            <person name="McMurray A."/>
            <person name="Moore M.J."/>
            <person name="Mullikin J.C."/>
            <person name="Niblett D."/>
            <person name="Nickerson T."/>
            <person name="Novik K.L."/>
            <person name="Oliver K."/>
            <person name="Overton-Larty E.K."/>
            <person name="Parker A."/>
            <person name="Patel R."/>
            <person name="Pearce A.V."/>
            <person name="Peck A.I."/>
            <person name="Phillimore B."/>
            <person name="Phillips S."/>
            <person name="Plumb R.W."/>
            <person name="Porter K.M."/>
            <person name="Ramsey Y."/>
            <person name="Ranby S.A."/>
            <person name="Rice C.M."/>
            <person name="Ross M.T."/>
            <person name="Searle S.M."/>
            <person name="Sehra H.K."/>
            <person name="Sheridan E."/>
            <person name="Skuce C.D."/>
            <person name="Smith S."/>
            <person name="Smith M."/>
            <person name="Spraggon L."/>
            <person name="Squares S.L."/>
            <person name="Steward C.A."/>
            <person name="Sycamore N."/>
            <person name="Tamlyn-Hall G."/>
            <person name="Tester J."/>
            <person name="Theaker A.J."/>
            <person name="Thomas D.W."/>
            <person name="Thorpe A."/>
            <person name="Tracey A."/>
            <person name="Tromans A."/>
            <person name="Tubby B."/>
            <person name="Wall M."/>
            <person name="Wallis J.M."/>
            <person name="West A.P."/>
            <person name="White S.S."/>
            <person name="Whitehead S.L."/>
            <person name="Whittaker H."/>
            <person name="Wild A."/>
            <person name="Willey D.J."/>
            <person name="Wilmer T.E."/>
            <person name="Wood J.M."/>
            <person name="Wray P.W."/>
            <person name="Wyatt J.C."/>
            <person name="Young L."/>
            <person name="Younger R.M."/>
            <person name="Bentley D.R."/>
            <person name="Coulson A."/>
            <person name="Durbin R."/>
            <person name="Hubbard T."/>
            <person name="Sulston J.E."/>
            <person name="Dunham I."/>
            <person name="Rogers J."/>
            <person name="Beck S."/>
        </authorList>
    </citation>
    <scope>NUCLEOTIDE SEQUENCE [LARGE SCALE GENOMIC DNA]</scope>
</reference>
<dbReference type="OrthoDB" id="10037309at2759"/>
<dbReference type="Bgee" id="ENSG00000007944">
    <property type="expression patterns" value="Expressed in oocyte and 201 other cell types or tissues"/>
</dbReference>
<dbReference type="CTD" id="29116"/>
<dbReference type="UCSC" id="uc003nbr.4">
    <property type="organism name" value="human"/>
</dbReference>
<reference evidence="1" key="5">
    <citation type="submission" date="2025-09" db="UniProtKB">
        <authorList>
            <consortium name="Ensembl"/>
        </authorList>
    </citation>
    <scope>IDENTIFICATION</scope>
</reference>
<name>Q5TIA5_HUMAN</name>
<protein>
    <submittedName>
        <fullName evidence="1">Myosin regulatory light chain interacting protein</fullName>
    </submittedName>
</protein>
<dbReference type="GeneTree" id="ENSGT00940000156206"/>
<accession>Q5TIA5</accession>
<dbReference type="VEuPathDB" id="HostDB:ENSG00000007944"/>